<gene>
    <name evidence="2" type="ORF">SAMN05444002_2796</name>
</gene>
<dbReference type="InterPro" id="IPR047700">
    <property type="entry name" value="NrtS-like"/>
</dbReference>
<keyword evidence="1" id="KW-0812">Transmembrane</keyword>
<keyword evidence="1" id="KW-0472">Membrane</keyword>
<proteinExistence type="predicted"/>
<keyword evidence="3" id="KW-1185">Reference proteome</keyword>
<name>A0A1N6GUP1_9RHOB</name>
<evidence type="ECO:0008006" key="4">
    <source>
        <dbReference type="Google" id="ProtNLM"/>
    </source>
</evidence>
<dbReference type="STRING" id="1217970.SAMN05444002_2796"/>
<dbReference type="AlphaFoldDB" id="A0A1N6GUP1"/>
<organism evidence="2 3">
    <name type="scientific">Vannielia litorea</name>
    <dbReference type="NCBI Taxonomy" id="1217970"/>
    <lineage>
        <taxon>Bacteria</taxon>
        <taxon>Pseudomonadati</taxon>
        <taxon>Pseudomonadota</taxon>
        <taxon>Alphaproteobacteria</taxon>
        <taxon>Rhodobacterales</taxon>
        <taxon>Paracoccaceae</taxon>
        <taxon>Vannielia</taxon>
    </lineage>
</organism>
<feature type="transmembrane region" description="Helical" evidence="1">
    <location>
        <begin position="21"/>
        <end position="39"/>
    </location>
</feature>
<dbReference type="Proteomes" id="UP000184932">
    <property type="component" value="Unassembled WGS sequence"/>
</dbReference>
<accession>A0A1N6GUP1</accession>
<dbReference type="EMBL" id="FSRL01000001">
    <property type="protein sequence ID" value="SIO11249.1"/>
    <property type="molecule type" value="Genomic_DNA"/>
</dbReference>
<keyword evidence="1" id="KW-1133">Transmembrane helix</keyword>
<reference evidence="3" key="1">
    <citation type="submission" date="2016-11" db="EMBL/GenBank/DDBJ databases">
        <authorList>
            <person name="Varghese N."/>
            <person name="Submissions S."/>
        </authorList>
    </citation>
    <scope>NUCLEOTIDE SEQUENCE [LARGE SCALE GENOMIC DNA]</scope>
    <source>
        <strain evidence="3">DSM 29440</strain>
    </source>
</reference>
<sequence length="84" mass="9139">MTAQVQEPWPGWWQVATGRSVVIRAARIALVVGVVLALINHGHRLVSGTVDGGTLARIALTFLVPYCVSTYSSVLAVRERLQRV</sequence>
<evidence type="ECO:0000313" key="2">
    <source>
        <dbReference type="EMBL" id="SIO11249.1"/>
    </source>
</evidence>
<protein>
    <recommendedName>
        <fullName evidence="4">Phosphoenolpyruvate protein kinase</fullName>
    </recommendedName>
</protein>
<evidence type="ECO:0000256" key="1">
    <source>
        <dbReference type="SAM" id="Phobius"/>
    </source>
</evidence>
<evidence type="ECO:0000313" key="3">
    <source>
        <dbReference type="Proteomes" id="UP000184932"/>
    </source>
</evidence>
<feature type="transmembrane region" description="Helical" evidence="1">
    <location>
        <begin position="59"/>
        <end position="77"/>
    </location>
</feature>
<dbReference type="NCBIfam" id="NF038050">
    <property type="entry name" value="NrtS"/>
    <property type="match status" value="1"/>
</dbReference>